<name>A0A975JUT0_9MYCO</name>
<feature type="domain" description="Lipocalin-like" evidence="1">
    <location>
        <begin position="9"/>
        <end position="139"/>
    </location>
</feature>
<dbReference type="Proteomes" id="UP000682202">
    <property type="component" value="Chromosome"/>
</dbReference>
<evidence type="ECO:0000313" key="2">
    <source>
        <dbReference type="EMBL" id="QUR66090.1"/>
    </source>
</evidence>
<evidence type="ECO:0000313" key="3">
    <source>
        <dbReference type="Proteomes" id="UP000682202"/>
    </source>
</evidence>
<gene>
    <name evidence="2" type="ORF">F6B93_02435</name>
</gene>
<dbReference type="EMBL" id="CP046600">
    <property type="protein sequence ID" value="QUR66090.1"/>
    <property type="molecule type" value="Genomic_DNA"/>
</dbReference>
<dbReference type="KEGG" id="mspg:F6B93_02435"/>
<organism evidence="2 3">
    <name type="scientific">Mycobacterium spongiae</name>
    <dbReference type="NCBI Taxonomy" id="886343"/>
    <lineage>
        <taxon>Bacteria</taxon>
        <taxon>Bacillati</taxon>
        <taxon>Actinomycetota</taxon>
        <taxon>Actinomycetes</taxon>
        <taxon>Mycobacteriales</taxon>
        <taxon>Mycobacteriaceae</taxon>
        <taxon>Mycobacterium</taxon>
    </lineage>
</organism>
<keyword evidence="3" id="KW-1185">Reference proteome</keyword>
<proteinExistence type="predicted"/>
<dbReference type="Pfam" id="PF13924">
    <property type="entry name" value="Lipocalin_5"/>
    <property type="match status" value="1"/>
</dbReference>
<reference evidence="2" key="1">
    <citation type="submission" date="2019-12" db="EMBL/GenBank/DDBJ databases">
        <title>Mycobacterium spongiae sp. nov.</title>
        <authorList>
            <person name="Stinear T."/>
        </authorList>
    </citation>
    <scope>NUCLEOTIDE SEQUENCE</scope>
    <source>
        <strain evidence="2">FSD4b-SM</strain>
    </source>
</reference>
<accession>A0A975JUT0</accession>
<evidence type="ECO:0000259" key="1">
    <source>
        <dbReference type="Pfam" id="PF13924"/>
    </source>
</evidence>
<dbReference type="RefSeq" id="WP_211697567.1">
    <property type="nucleotide sequence ID" value="NZ_CP046600.1"/>
</dbReference>
<protein>
    <recommendedName>
        <fullName evidence="1">Lipocalin-like domain-containing protein</fullName>
    </recommendedName>
</protein>
<dbReference type="AlphaFoldDB" id="A0A975JUT0"/>
<sequence>MTDMPDICGVWRLTSYYLKNVDTGDRIYPFGAHPVGVLILLPQGRMTALLTPDGQQPPSPDGTEAHALRQMVAYSGHYRLEPPNRFITTVDVAWYHPWVGTDQARNFALHDDTLDIISDPSTTPLTGDAVLVGVLAWVRESAVAS</sequence>
<dbReference type="InterPro" id="IPR024311">
    <property type="entry name" value="Lipocalin-like"/>
</dbReference>